<keyword evidence="2" id="KW-1185">Reference proteome</keyword>
<name>A0ACC2PIR2_9HYME</name>
<protein>
    <submittedName>
        <fullName evidence="1">Uncharacterized protein</fullName>
    </submittedName>
</protein>
<sequence length="347" mass="39353">MTSVKIAARLAELIAEKKQQLAASQNNMNKLFSDLDELEARMEENNNDEDLTFEDVQRLDLEEDHMGNARQSRSRSRSPLRPPLQRSKDDAQLRNSNRHKRERAPARPSVQETPKTSKRSTSPRSQRSCPSSTFNYSDDEGDYNDLDDSHSQCESDISDCDLDQFLGEPLKKSKTLELKPKLAKKVQAWMQSGIQKKEDRQKILDDIPRTGVVNLEAPILNEEIASQLNSKELSRDNFFKLYQTIAGSTISLASSMIQSLKKDVFPQSNVPQDVKDNSIRSLSNIIKLNSDMYQMMCIGRKHFLVGGFEAKTKKALAKAQPTQFLFGDDALGTANFDYWPPNFSNDL</sequence>
<evidence type="ECO:0000313" key="2">
    <source>
        <dbReference type="Proteomes" id="UP001239111"/>
    </source>
</evidence>
<reference evidence="1" key="1">
    <citation type="submission" date="2023-04" db="EMBL/GenBank/DDBJ databases">
        <title>A chromosome-level genome assembly of the parasitoid wasp Eretmocerus hayati.</title>
        <authorList>
            <person name="Zhong Y."/>
            <person name="Liu S."/>
            <person name="Liu Y."/>
        </authorList>
    </citation>
    <scope>NUCLEOTIDE SEQUENCE</scope>
    <source>
        <strain evidence="1">ZJU_SS_LIU_2023</strain>
    </source>
</reference>
<dbReference type="EMBL" id="CM056741">
    <property type="protein sequence ID" value="KAJ8683485.1"/>
    <property type="molecule type" value="Genomic_DNA"/>
</dbReference>
<dbReference type="Proteomes" id="UP001239111">
    <property type="component" value="Chromosome 1"/>
</dbReference>
<gene>
    <name evidence="1" type="ORF">QAD02_019277</name>
</gene>
<accession>A0ACC2PIR2</accession>
<proteinExistence type="predicted"/>
<organism evidence="1 2">
    <name type="scientific">Eretmocerus hayati</name>
    <dbReference type="NCBI Taxonomy" id="131215"/>
    <lineage>
        <taxon>Eukaryota</taxon>
        <taxon>Metazoa</taxon>
        <taxon>Ecdysozoa</taxon>
        <taxon>Arthropoda</taxon>
        <taxon>Hexapoda</taxon>
        <taxon>Insecta</taxon>
        <taxon>Pterygota</taxon>
        <taxon>Neoptera</taxon>
        <taxon>Endopterygota</taxon>
        <taxon>Hymenoptera</taxon>
        <taxon>Apocrita</taxon>
        <taxon>Proctotrupomorpha</taxon>
        <taxon>Chalcidoidea</taxon>
        <taxon>Aphelinidae</taxon>
        <taxon>Aphelininae</taxon>
        <taxon>Eretmocerus</taxon>
    </lineage>
</organism>
<evidence type="ECO:0000313" key="1">
    <source>
        <dbReference type="EMBL" id="KAJ8683485.1"/>
    </source>
</evidence>
<comment type="caution">
    <text evidence="1">The sequence shown here is derived from an EMBL/GenBank/DDBJ whole genome shotgun (WGS) entry which is preliminary data.</text>
</comment>